<dbReference type="OrthoDB" id="5479871at2"/>
<dbReference type="PROSITE" id="PS52004">
    <property type="entry name" value="KS3_2"/>
    <property type="match status" value="1"/>
</dbReference>
<sequence length="639" mass="64803">MSDACVIAVGAVSALGVGPSAYHAGDVGAPARVVLARDEELARAGLARPFAARAPGALPLPAGTAFEDPAAALLACALGQIVCSLDETRPDWRNERLGIAVGTSSGGMIGATRWFAAREAWARGEAAREDERAALARRATYFAPFDEALAAADLSSPNVRRVHLVAACAASTLAIGLGLRWLDRGACDLVIAGGYDAVSGFVATGFEVLRATTASRPRPFRVGRDGMSLGEGAGLVALVREPHTRGASVFVRVAGFGASTDAVHITAPDRTGDGLARAGAAAIADSGLAPASIGLVSAHATATPFNDAMESRAIARLFEAVPAPVVHPFKAQIGHTLGAAGVLESLAAADALRRGIAPAAAGEGELDPDAAVALLDHAEARPLDAALKLSAAFGGANAALVLTRAPSGRAPRRARPVYLHAHAAITSVDLVELSALTGVARDRLARLDPLCRLGMRAVAELARVVGREALAGAGIVAGHALATLDTNERFDARRRARGPGAVDPRLFPATSPNAVAGECAIVYQLRGPSFAVNAGLDGGTEALSVGAELVAMGDADRVVVLAVDEAGPAARDLLSCTSAAGRAYAEGAMAVLLGASAENALASIDPDITSDPDAGPLGHLALQAIVLDFVTKWRSACRG</sequence>
<keyword evidence="2 3" id="KW-0808">Transferase</keyword>
<dbReference type="InterPro" id="IPR020841">
    <property type="entry name" value="PKS_Beta-ketoAc_synthase_dom"/>
</dbReference>
<accession>A0A4U1J736</accession>
<proteinExistence type="inferred from homology"/>
<dbReference type="Pfam" id="PF02801">
    <property type="entry name" value="Ketoacyl-synt_C"/>
    <property type="match status" value="1"/>
</dbReference>
<evidence type="ECO:0000259" key="4">
    <source>
        <dbReference type="PROSITE" id="PS52004"/>
    </source>
</evidence>
<evidence type="ECO:0000313" key="5">
    <source>
        <dbReference type="EMBL" id="TKD03164.1"/>
    </source>
</evidence>
<dbReference type="EMBL" id="SSMQ01000031">
    <property type="protein sequence ID" value="TKD03164.1"/>
    <property type="molecule type" value="Genomic_DNA"/>
</dbReference>
<reference evidence="5 6" key="1">
    <citation type="submission" date="2019-04" db="EMBL/GenBank/DDBJ databases">
        <authorList>
            <person name="Li Y."/>
            <person name="Wang J."/>
        </authorList>
    </citation>
    <scope>NUCLEOTIDE SEQUENCE [LARGE SCALE GENOMIC DNA]</scope>
    <source>
        <strain evidence="5 6">DSM 14668</strain>
    </source>
</reference>
<comment type="caution">
    <text evidence="5">The sequence shown here is derived from an EMBL/GenBank/DDBJ whole genome shotgun (WGS) entry which is preliminary data.</text>
</comment>
<dbReference type="Proteomes" id="UP000309215">
    <property type="component" value="Unassembled WGS sequence"/>
</dbReference>
<evidence type="ECO:0000256" key="2">
    <source>
        <dbReference type="ARBA" id="ARBA00022679"/>
    </source>
</evidence>
<evidence type="ECO:0000256" key="1">
    <source>
        <dbReference type="ARBA" id="ARBA00008467"/>
    </source>
</evidence>
<dbReference type="GO" id="GO:0004315">
    <property type="term" value="F:3-oxoacyl-[acyl-carrier-protein] synthase activity"/>
    <property type="evidence" value="ECO:0007669"/>
    <property type="project" value="TreeGrafter"/>
</dbReference>
<dbReference type="InterPro" id="IPR016039">
    <property type="entry name" value="Thiolase-like"/>
</dbReference>
<name>A0A4U1J736_9BACT</name>
<dbReference type="SUPFAM" id="SSF53901">
    <property type="entry name" value="Thiolase-like"/>
    <property type="match status" value="3"/>
</dbReference>
<dbReference type="PANTHER" id="PTHR11712:SF347">
    <property type="entry name" value="BETA KETOACYL-ACYL CARRIER PROTEIN SYNTHASE"/>
    <property type="match status" value="1"/>
</dbReference>
<dbReference type="InterPro" id="IPR014031">
    <property type="entry name" value="Ketoacyl_synth_C"/>
</dbReference>
<evidence type="ECO:0000256" key="3">
    <source>
        <dbReference type="RuleBase" id="RU003694"/>
    </source>
</evidence>
<keyword evidence="6" id="KW-1185">Reference proteome</keyword>
<dbReference type="InterPro" id="IPR000794">
    <property type="entry name" value="Beta-ketoacyl_synthase"/>
</dbReference>
<organism evidence="5 6">
    <name type="scientific">Polyangium fumosum</name>
    <dbReference type="NCBI Taxonomy" id="889272"/>
    <lineage>
        <taxon>Bacteria</taxon>
        <taxon>Pseudomonadati</taxon>
        <taxon>Myxococcota</taxon>
        <taxon>Polyangia</taxon>
        <taxon>Polyangiales</taxon>
        <taxon>Polyangiaceae</taxon>
        <taxon>Polyangium</taxon>
    </lineage>
</organism>
<evidence type="ECO:0000313" key="6">
    <source>
        <dbReference type="Proteomes" id="UP000309215"/>
    </source>
</evidence>
<dbReference type="RefSeq" id="WP_136931960.1">
    <property type="nucleotide sequence ID" value="NZ_SSMQ01000031.1"/>
</dbReference>
<dbReference type="AlphaFoldDB" id="A0A4U1J736"/>
<comment type="similarity">
    <text evidence="1 3">Belongs to the thiolase-like superfamily. Beta-ketoacyl-ACP synthases family.</text>
</comment>
<dbReference type="PANTHER" id="PTHR11712">
    <property type="entry name" value="POLYKETIDE SYNTHASE-RELATED"/>
    <property type="match status" value="1"/>
</dbReference>
<dbReference type="GO" id="GO:0006633">
    <property type="term" value="P:fatty acid biosynthetic process"/>
    <property type="evidence" value="ECO:0007669"/>
    <property type="project" value="TreeGrafter"/>
</dbReference>
<dbReference type="SMART" id="SM00825">
    <property type="entry name" value="PKS_KS"/>
    <property type="match status" value="1"/>
</dbReference>
<feature type="domain" description="Ketosynthase family 3 (KS3)" evidence="4">
    <location>
        <begin position="1"/>
        <end position="404"/>
    </location>
</feature>
<dbReference type="InterPro" id="IPR014030">
    <property type="entry name" value="Ketoacyl_synth_N"/>
</dbReference>
<dbReference type="Gene3D" id="3.40.47.10">
    <property type="match status" value="2"/>
</dbReference>
<protein>
    <submittedName>
        <fullName evidence="5">3-oxoacyl-ACP synthase</fullName>
    </submittedName>
</protein>
<dbReference type="Pfam" id="PF00109">
    <property type="entry name" value="ketoacyl-synt"/>
    <property type="match status" value="2"/>
</dbReference>
<gene>
    <name evidence="5" type="ORF">E8A74_26980</name>
</gene>